<reference evidence="3" key="1">
    <citation type="submission" date="2019-08" db="EMBL/GenBank/DDBJ databases">
        <authorList>
            <person name="Amaro Estrada I."/>
            <person name="Quiroz Castaneda R.E."/>
            <person name="Martinez Ocampo F."/>
            <person name="Rodriguez Camarillo S.D."/>
        </authorList>
    </citation>
    <scope>NUCLEOTIDE SEQUENCE</scope>
    <source>
        <strain evidence="3">MEX-30-184-02</strain>
    </source>
</reference>
<dbReference type="RefSeq" id="WP_150150352.1">
    <property type="nucleotide sequence ID" value="NZ_VTCY01000002.1"/>
</dbReference>
<dbReference type="Pfam" id="PF01617">
    <property type="entry name" value="Surface_Ag_2"/>
    <property type="match status" value="1"/>
</dbReference>
<dbReference type="InterPro" id="IPR002566">
    <property type="entry name" value="Msp4_OMP-like"/>
</dbReference>
<dbReference type="AlphaFoldDB" id="A0A643CQB4"/>
<gene>
    <name evidence="3" type="ORF">FY207_01160</name>
</gene>
<evidence type="ECO:0000259" key="2">
    <source>
        <dbReference type="Pfam" id="PF01617"/>
    </source>
</evidence>
<evidence type="ECO:0000256" key="1">
    <source>
        <dbReference type="SAM" id="SignalP"/>
    </source>
</evidence>
<dbReference type="InterPro" id="IPR011250">
    <property type="entry name" value="OMP/PagP_B-barrel"/>
</dbReference>
<name>A0A643CQB4_ANAMA</name>
<sequence>MSFVRFLAVSLGCVFLAYSSSAVSFSLDGIARGVGGLYIGGMYKPASPIFGDLAFKGSFDTSFRTAPLNALPMLWFAGQDQDVRHVRLNGVTIAANSFDPWPVLARGSDYHSSAHGVAVVLGYPVGQVRAELELAKQSFDVGRGGGPASGHDEGVVGDLYASEGYRYSAVHMKLSSGKGAPATPPATTDGGDANAMVIVKNEGVQLSSVLASLCRDFSISLNENILPYVCAGFGLEKVSMFDSDAKRVSYQAKVGASYKFGNNVHGFASLYYRALAGNGEVVLTQSGYEVVRTDCSRHTGSKTHAKLLPVNLPIGMDIAYFGLEAGLRLSL</sequence>
<organism evidence="3">
    <name type="scientific">Anaplasma marginale</name>
    <dbReference type="NCBI Taxonomy" id="770"/>
    <lineage>
        <taxon>Bacteria</taxon>
        <taxon>Pseudomonadati</taxon>
        <taxon>Pseudomonadota</taxon>
        <taxon>Alphaproteobacteria</taxon>
        <taxon>Rickettsiales</taxon>
        <taxon>Anaplasmataceae</taxon>
        <taxon>Anaplasma</taxon>
    </lineage>
</organism>
<dbReference type="EMBL" id="VTCY01000002">
    <property type="protein sequence ID" value="KAB0452545.1"/>
    <property type="molecule type" value="Genomic_DNA"/>
</dbReference>
<dbReference type="Gene3D" id="2.40.160.20">
    <property type="match status" value="1"/>
</dbReference>
<feature type="signal peptide" evidence="1">
    <location>
        <begin position="1"/>
        <end position="22"/>
    </location>
</feature>
<proteinExistence type="predicted"/>
<dbReference type="SUPFAM" id="SSF56925">
    <property type="entry name" value="OMPA-like"/>
    <property type="match status" value="1"/>
</dbReference>
<feature type="domain" description="Msp4/OMP-like" evidence="2">
    <location>
        <begin position="99"/>
        <end position="329"/>
    </location>
</feature>
<comment type="caution">
    <text evidence="3">The sequence shown here is derived from an EMBL/GenBank/DDBJ whole genome shotgun (WGS) entry which is preliminary data.</text>
</comment>
<protein>
    <submittedName>
        <fullName evidence="3">P44/Msp2 family outer membrane protein</fullName>
    </submittedName>
</protein>
<feature type="chain" id="PRO_5024818125" evidence="1">
    <location>
        <begin position="23"/>
        <end position="331"/>
    </location>
</feature>
<accession>A0A643CQB4</accession>
<keyword evidence="1" id="KW-0732">Signal</keyword>
<evidence type="ECO:0000313" key="3">
    <source>
        <dbReference type="EMBL" id="KAB0452545.1"/>
    </source>
</evidence>